<keyword evidence="3 8" id="KW-1134">Transmembrane beta strand</keyword>
<evidence type="ECO:0000256" key="6">
    <source>
        <dbReference type="ARBA" id="ARBA00023136"/>
    </source>
</evidence>
<evidence type="ECO:0000256" key="4">
    <source>
        <dbReference type="ARBA" id="ARBA00022692"/>
    </source>
</evidence>
<dbReference type="InterPro" id="IPR008969">
    <property type="entry name" value="CarboxyPept-like_regulatory"/>
</dbReference>
<dbReference type="Pfam" id="PF07715">
    <property type="entry name" value="Plug"/>
    <property type="match status" value="1"/>
</dbReference>
<dbReference type="PANTHER" id="PTHR30069">
    <property type="entry name" value="TONB-DEPENDENT OUTER MEMBRANE RECEPTOR"/>
    <property type="match status" value="1"/>
</dbReference>
<dbReference type="RefSeq" id="WP_008463705.1">
    <property type="nucleotide sequence ID" value="NZ_FQWC01000002.1"/>
</dbReference>
<dbReference type="GO" id="GO:0009279">
    <property type="term" value="C:cell outer membrane"/>
    <property type="evidence" value="ECO:0007669"/>
    <property type="project" value="UniProtKB-SubCell"/>
</dbReference>
<feature type="signal peptide" evidence="9">
    <location>
        <begin position="1"/>
        <end position="19"/>
    </location>
</feature>
<dbReference type="Gene3D" id="2.40.170.20">
    <property type="entry name" value="TonB-dependent receptor, beta-barrel domain"/>
    <property type="match status" value="1"/>
</dbReference>
<evidence type="ECO:0000256" key="8">
    <source>
        <dbReference type="PROSITE-ProRule" id="PRU01360"/>
    </source>
</evidence>
<evidence type="ECO:0000313" key="11">
    <source>
        <dbReference type="EMBL" id="SHG35076.1"/>
    </source>
</evidence>
<evidence type="ECO:0000256" key="3">
    <source>
        <dbReference type="ARBA" id="ARBA00022452"/>
    </source>
</evidence>
<dbReference type="GO" id="GO:0015344">
    <property type="term" value="F:siderophore uptake transmembrane transporter activity"/>
    <property type="evidence" value="ECO:0007669"/>
    <property type="project" value="TreeGrafter"/>
</dbReference>
<dbReference type="InterPro" id="IPR037066">
    <property type="entry name" value="Plug_dom_sf"/>
</dbReference>
<evidence type="ECO:0000256" key="5">
    <source>
        <dbReference type="ARBA" id="ARBA00022729"/>
    </source>
</evidence>
<dbReference type="STRING" id="370979.SAMN05443663_102597"/>
<evidence type="ECO:0000256" key="1">
    <source>
        <dbReference type="ARBA" id="ARBA00004571"/>
    </source>
</evidence>
<dbReference type="SUPFAM" id="SSF49464">
    <property type="entry name" value="Carboxypeptidase regulatory domain-like"/>
    <property type="match status" value="1"/>
</dbReference>
<evidence type="ECO:0000256" key="2">
    <source>
        <dbReference type="ARBA" id="ARBA00022448"/>
    </source>
</evidence>
<dbReference type="InterPro" id="IPR012910">
    <property type="entry name" value="Plug_dom"/>
</dbReference>
<accession>A0A1M5J3B1</accession>
<dbReference type="Proteomes" id="UP000184071">
    <property type="component" value="Unassembled WGS sequence"/>
</dbReference>
<reference evidence="12" key="1">
    <citation type="submission" date="2016-11" db="EMBL/GenBank/DDBJ databases">
        <authorList>
            <person name="Varghese N."/>
            <person name="Submissions S."/>
        </authorList>
    </citation>
    <scope>NUCLEOTIDE SEQUENCE [LARGE SCALE GENOMIC DNA]</scope>
    <source>
        <strain evidence="12">DSM 17963</strain>
    </source>
</reference>
<keyword evidence="7 8" id="KW-0998">Cell outer membrane</keyword>
<comment type="subcellular location">
    <subcellularLocation>
        <location evidence="1 8">Cell outer membrane</location>
        <topology evidence="1 8">Multi-pass membrane protein</topology>
    </subcellularLocation>
</comment>
<comment type="similarity">
    <text evidence="8">Belongs to the TonB-dependent receptor family.</text>
</comment>
<dbReference type="OrthoDB" id="1109239at2"/>
<dbReference type="EMBL" id="FQWC01000002">
    <property type="protein sequence ID" value="SHG35076.1"/>
    <property type="molecule type" value="Genomic_DNA"/>
</dbReference>
<dbReference type="InterPro" id="IPR039426">
    <property type="entry name" value="TonB-dep_rcpt-like"/>
</dbReference>
<dbReference type="Gene3D" id="2.170.130.10">
    <property type="entry name" value="TonB-dependent receptor, plug domain"/>
    <property type="match status" value="1"/>
</dbReference>
<evidence type="ECO:0000256" key="7">
    <source>
        <dbReference type="ARBA" id="ARBA00023237"/>
    </source>
</evidence>
<sequence>MFKYILLIVAIASIGTVQAQNKITFHIKNTSTNEPVKGASAKIEETNEVLSSDNNGNIIIENLKNGDYTLSISIEGYAPNKTLFKVPAAVNFIEIALQSEMEEEAEEMKEIVVTSTRGTRTISNIPTRVEFIAGEELEEKANMKPGDIRMMLNESTGIQTQQTSATSGNSSIRIQGLDGRYTQILKDGFPVYSGASSGLGLLQTPPLDLKQVEIIKGSASTLYGGGAIAGLVNLVSKTPTEERELRFLINGTSALGLNINGFYSQQFDKIGLTVFASHDRNAPYDPADIQLTAIPKFERFNFNPKLFVNFNENTKLNFGINTVFENRIGGNIDYIKDENKYPDSYFEKNKTQRISTQFTLTHKFNDQESITIKNSFNNFSRIITIPDYIFDGLQNSTFSEISYSKNGEIAEWVAGGNLYTDKFTENSQTAFPLRNYNQITYGAFVQNTVKAKEWLDIETGLRGDYVVDYGFSLLPRISALFKINSKLTSRLGGGLGYKTPTIFTEESERIQYQNVLPINSDFNKLEKSYGLNFDVNYKTKITEDISLSLNQLFFYTNVDNPLILTSLPNDLYQFVNINGYLDTKGTETNVKLGYKDFKLFVGYTFTDASIDNNGIKSQNPLTAKHRLNNVLMYEVEDKWKAGLEAYYYSPQKLSDGTTGREYWIFGFMVEKLWENFSIFANFENFTDTRQTKFGSIYTGPISNPVFKDIYAPLDGFVVNAGIKIKI</sequence>
<keyword evidence="2 8" id="KW-0813">Transport</keyword>
<evidence type="ECO:0000313" key="12">
    <source>
        <dbReference type="Proteomes" id="UP000184071"/>
    </source>
</evidence>
<evidence type="ECO:0000259" key="10">
    <source>
        <dbReference type="Pfam" id="PF07715"/>
    </source>
</evidence>
<keyword evidence="5 9" id="KW-0732">Signal</keyword>
<dbReference type="PANTHER" id="PTHR30069:SF29">
    <property type="entry name" value="HEMOGLOBIN AND HEMOGLOBIN-HAPTOGLOBIN-BINDING PROTEIN 1-RELATED"/>
    <property type="match status" value="1"/>
</dbReference>
<keyword evidence="4 8" id="KW-0812">Transmembrane</keyword>
<gene>
    <name evidence="11" type="ORF">SAMN05443663_102597</name>
</gene>
<proteinExistence type="inferred from homology"/>
<name>A0A1M5J3B1_9FLAO</name>
<dbReference type="Gene3D" id="2.60.40.1120">
    <property type="entry name" value="Carboxypeptidase-like, regulatory domain"/>
    <property type="match status" value="1"/>
</dbReference>
<keyword evidence="12" id="KW-1185">Reference proteome</keyword>
<dbReference type="AlphaFoldDB" id="A0A1M5J3B1"/>
<evidence type="ECO:0000256" key="9">
    <source>
        <dbReference type="SAM" id="SignalP"/>
    </source>
</evidence>
<feature type="chain" id="PRO_5009911261" evidence="9">
    <location>
        <begin position="20"/>
        <end position="726"/>
    </location>
</feature>
<keyword evidence="6 8" id="KW-0472">Membrane</keyword>
<feature type="domain" description="TonB-dependent receptor plug" evidence="10">
    <location>
        <begin position="123"/>
        <end position="230"/>
    </location>
</feature>
<protein>
    <submittedName>
        <fullName evidence="11">Iron complex outermembrane recepter protein</fullName>
    </submittedName>
</protein>
<dbReference type="GO" id="GO:0044718">
    <property type="term" value="P:siderophore transmembrane transport"/>
    <property type="evidence" value="ECO:0007669"/>
    <property type="project" value="TreeGrafter"/>
</dbReference>
<dbReference type="InterPro" id="IPR036942">
    <property type="entry name" value="Beta-barrel_TonB_sf"/>
</dbReference>
<organism evidence="11 12">
    <name type="scientific">Flavobacterium defluvii</name>
    <dbReference type="NCBI Taxonomy" id="370979"/>
    <lineage>
        <taxon>Bacteria</taxon>
        <taxon>Pseudomonadati</taxon>
        <taxon>Bacteroidota</taxon>
        <taxon>Flavobacteriia</taxon>
        <taxon>Flavobacteriales</taxon>
        <taxon>Flavobacteriaceae</taxon>
        <taxon>Flavobacterium</taxon>
    </lineage>
</organism>
<dbReference type="SUPFAM" id="SSF56935">
    <property type="entry name" value="Porins"/>
    <property type="match status" value="1"/>
</dbReference>
<dbReference type="PROSITE" id="PS52016">
    <property type="entry name" value="TONB_DEPENDENT_REC_3"/>
    <property type="match status" value="1"/>
</dbReference>
<dbReference type="Pfam" id="PF13715">
    <property type="entry name" value="CarbopepD_reg_2"/>
    <property type="match status" value="1"/>
</dbReference>